<keyword evidence="10" id="KW-0449">Lipoprotein</keyword>
<feature type="transmembrane region" description="Helical" evidence="7">
    <location>
        <begin position="317"/>
        <end position="341"/>
    </location>
</feature>
<gene>
    <name evidence="10" type="ORF">Desfe_0551</name>
</gene>
<dbReference type="InterPro" id="IPR025857">
    <property type="entry name" value="MacB_PCD"/>
</dbReference>
<dbReference type="InterPro" id="IPR003838">
    <property type="entry name" value="ABC3_permease_C"/>
</dbReference>
<evidence type="ECO:0000313" key="10">
    <source>
        <dbReference type="EMBL" id="AFL66452.1"/>
    </source>
</evidence>
<dbReference type="GO" id="GO:0005886">
    <property type="term" value="C:plasma membrane"/>
    <property type="evidence" value="ECO:0007669"/>
    <property type="project" value="UniProtKB-SubCell"/>
</dbReference>
<evidence type="ECO:0000313" key="11">
    <source>
        <dbReference type="Proteomes" id="UP000006175"/>
    </source>
</evidence>
<dbReference type="GO" id="GO:0022857">
    <property type="term" value="F:transmembrane transporter activity"/>
    <property type="evidence" value="ECO:0007669"/>
    <property type="project" value="TreeGrafter"/>
</dbReference>
<evidence type="ECO:0000256" key="1">
    <source>
        <dbReference type="ARBA" id="ARBA00004651"/>
    </source>
</evidence>
<dbReference type="InterPro" id="IPR050250">
    <property type="entry name" value="Macrolide_Exporter_MacB"/>
</dbReference>
<feature type="domain" description="MacB-like periplasmic core" evidence="9">
    <location>
        <begin position="25"/>
        <end position="244"/>
    </location>
</feature>
<dbReference type="AlphaFoldDB" id="I3XR78"/>
<evidence type="ECO:0000256" key="7">
    <source>
        <dbReference type="SAM" id="Phobius"/>
    </source>
</evidence>
<keyword evidence="5 7" id="KW-0472">Membrane</keyword>
<keyword evidence="11" id="KW-1185">Reference proteome</keyword>
<accession>I3XR78</accession>
<protein>
    <submittedName>
        <fullName evidence="10">ABC-type transport system, involved in lipoprotein release, permease component</fullName>
    </submittedName>
</protein>
<comment type="similarity">
    <text evidence="6">Belongs to the ABC-4 integral membrane protein family.</text>
</comment>
<dbReference type="Proteomes" id="UP000006175">
    <property type="component" value="Chromosome"/>
</dbReference>
<keyword evidence="2" id="KW-1003">Cell membrane</keyword>
<name>I3XR78_DESAM</name>
<feature type="transmembrane region" description="Helical" evidence="7">
    <location>
        <begin position="377"/>
        <end position="397"/>
    </location>
</feature>
<dbReference type="Pfam" id="PF12704">
    <property type="entry name" value="MacB_PCD"/>
    <property type="match status" value="1"/>
</dbReference>
<dbReference type="eggNOG" id="arCOG02312">
    <property type="taxonomic scope" value="Archaea"/>
</dbReference>
<dbReference type="KEGG" id="dfd:Desfe_0551"/>
<evidence type="ECO:0000256" key="6">
    <source>
        <dbReference type="ARBA" id="ARBA00038076"/>
    </source>
</evidence>
<dbReference type="EMBL" id="CP003321">
    <property type="protein sequence ID" value="AFL66452.1"/>
    <property type="molecule type" value="Genomic_DNA"/>
</dbReference>
<dbReference type="HOGENOM" id="CLU_000604_8_0_2"/>
<feature type="domain" description="ABC3 transporter permease C-terminal" evidence="8">
    <location>
        <begin position="277"/>
        <end position="401"/>
    </location>
</feature>
<comment type="subcellular location">
    <subcellularLocation>
        <location evidence="1">Cell membrane</location>
        <topology evidence="1">Multi-pass membrane protein</topology>
    </subcellularLocation>
</comment>
<reference evidence="10 11" key="1">
    <citation type="journal article" date="2012" name="J. Bacteriol.">
        <title>Complete Genome Sequence of Desulfurococcus fermentans, a Hyperthermophilic Cellulolytic Crenarchaeon Isolated from a Freshwater Hot Spring in Kamchatka, Russia.</title>
        <authorList>
            <person name="Susanti D."/>
            <person name="Johnson E.F."/>
            <person name="Rodriguez J.R."/>
            <person name="Anderson I."/>
            <person name="Perevalova A.A."/>
            <person name="Kyrpides N."/>
            <person name="Lucas S."/>
            <person name="Han J."/>
            <person name="Lapidus A."/>
            <person name="Cheng J.F."/>
            <person name="Goodwin L."/>
            <person name="Pitluck S."/>
            <person name="Mavrommatis K."/>
            <person name="Peters L."/>
            <person name="Land M.L."/>
            <person name="Hauser L."/>
            <person name="Gopalan V."/>
            <person name="Chan P.P."/>
            <person name="Lowe T.M."/>
            <person name="Atomi H."/>
            <person name="Bonch-Osmolovskaya E.A."/>
            <person name="Woyke T."/>
            <person name="Mukhopadhyay B."/>
        </authorList>
    </citation>
    <scope>NUCLEOTIDE SEQUENCE [LARGE SCALE GENOMIC DNA]</scope>
    <source>
        <strain evidence="10 11">DSM 16532</strain>
    </source>
</reference>
<evidence type="ECO:0000256" key="4">
    <source>
        <dbReference type="ARBA" id="ARBA00022989"/>
    </source>
</evidence>
<keyword evidence="4 7" id="KW-1133">Transmembrane helix</keyword>
<dbReference type="Pfam" id="PF02687">
    <property type="entry name" value="FtsX"/>
    <property type="match status" value="1"/>
</dbReference>
<dbReference type="PANTHER" id="PTHR30572">
    <property type="entry name" value="MEMBRANE COMPONENT OF TRANSPORTER-RELATED"/>
    <property type="match status" value="1"/>
</dbReference>
<sequence>MVKMLVSDILKLSIKTLSEKKLRAVLTIIGIAIGPMALITIGGVTSGYGDFIVNSIMGLGQNLIVVTPSRDYKLTQDDLDTLKNIEGVVDASPFYSTQGEIYIGGEKKTVFIYGVNPDFLLKALTSLTVKEGSTPSESELGRALVGYKIAYGDNGESEYSVGDVISVTVYQFKTGGRVEVKRLSVVVSGVLDKYGGAAFLNPDQTIFVPMNTVEKMLGLKDWSGILLLAESPNVVDEVSNRIRSMYGGNLDVISFLAIARIASSIVSAVNFITFAATLSAFAVAVAGTASTMITSVVERTREIGVMKALGFKDTQVLALIIMEGVAMSIIGCAIGVLVGFIGAHLLSTHGLVISSGEAFTISIQASPKITAELMAETILLTILTGILGSIFPAYRAMKIPPAVALRYE</sequence>
<evidence type="ECO:0000259" key="9">
    <source>
        <dbReference type="Pfam" id="PF12704"/>
    </source>
</evidence>
<dbReference type="PANTHER" id="PTHR30572:SF4">
    <property type="entry name" value="ABC TRANSPORTER PERMEASE YTRF"/>
    <property type="match status" value="1"/>
</dbReference>
<evidence type="ECO:0000259" key="8">
    <source>
        <dbReference type="Pfam" id="PF02687"/>
    </source>
</evidence>
<proteinExistence type="inferred from homology"/>
<feature type="transmembrane region" description="Helical" evidence="7">
    <location>
        <begin position="21"/>
        <end position="41"/>
    </location>
</feature>
<keyword evidence="3 7" id="KW-0812">Transmembrane</keyword>
<evidence type="ECO:0000256" key="2">
    <source>
        <dbReference type="ARBA" id="ARBA00022475"/>
    </source>
</evidence>
<evidence type="ECO:0000256" key="5">
    <source>
        <dbReference type="ARBA" id="ARBA00023136"/>
    </source>
</evidence>
<organism evidence="10 11">
    <name type="scientific">Desulfurococcus amylolyticus DSM 16532</name>
    <dbReference type="NCBI Taxonomy" id="768672"/>
    <lineage>
        <taxon>Archaea</taxon>
        <taxon>Thermoproteota</taxon>
        <taxon>Thermoprotei</taxon>
        <taxon>Desulfurococcales</taxon>
        <taxon>Desulfurococcaceae</taxon>
        <taxon>Desulfurococcus</taxon>
    </lineage>
</organism>
<evidence type="ECO:0000256" key="3">
    <source>
        <dbReference type="ARBA" id="ARBA00022692"/>
    </source>
</evidence>